<evidence type="ECO:0000313" key="3">
    <source>
        <dbReference type="Proteomes" id="UP000247409"/>
    </source>
</evidence>
<feature type="compositionally biased region" description="Basic and acidic residues" evidence="1">
    <location>
        <begin position="93"/>
        <end position="105"/>
    </location>
</feature>
<evidence type="ECO:0000313" key="2">
    <source>
        <dbReference type="EMBL" id="PXF39839.1"/>
    </source>
</evidence>
<dbReference type="Proteomes" id="UP000247409">
    <property type="component" value="Unassembled WGS sequence"/>
</dbReference>
<accession>A0A2V3ICM4</accession>
<feature type="region of interest" description="Disordered" evidence="1">
    <location>
        <begin position="47"/>
        <end position="110"/>
    </location>
</feature>
<feature type="compositionally biased region" description="Basic and acidic residues" evidence="1">
    <location>
        <begin position="71"/>
        <end position="85"/>
    </location>
</feature>
<dbReference type="AlphaFoldDB" id="A0A2V3ICM4"/>
<organism evidence="2 3">
    <name type="scientific">Gracilariopsis chorda</name>
    <dbReference type="NCBI Taxonomy" id="448386"/>
    <lineage>
        <taxon>Eukaryota</taxon>
        <taxon>Rhodophyta</taxon>
        <taxon>Florideophyceae</taxon>
        <taxon>Rhodymeniophycidae</taxon>
        <taxon>Gracilariales</taxon>
        <taxon>Gracilariaceae</taxon>
        <taxon>Gracilariopsis</taxon>
    </lineage>
</organism>
<gene>
    <name evidence="2" type="ORF">BWQ96_10449</name>
</gene>
<reference evidence="2 3" key="1">
    <citation type="journal article" date="2018" name="Mol. Biol. Evol.">
        <title>Analysis of the draft genome of the red seaweed Gracilariopsis chorda provides insights into genome size evolution in Rhodophyta.</title>
        <authorList>
            <person name="Lee J."/>
            <person name="Yang E.C."/>
            <person name="Graf L."/>
            <person name="Yang J.H."/>
            <person name="Qiu H."/>
            <person name="Zel Zion U."/>
            <person name="Chan C.X."/>
            <person name="Stephens T.G."/>
            <person name="Weber A.P.M."/>
            <person name="Boo G.H."/>
            <person name="Boo S.M."/>
            <person name="Kim K.M."/>
            <person name="Shin Y."/>
            <person name="Jung M."/>
            <person name="Lee S.J."/>
            <person name="Yim H.S."/>
            <person name="Lee J.H."/>
            <person name="Bhattacharya D."/>
            <person name="Yoon H.S."/>
        </authorList>
    </citation>
    <scope>NUCLEOTIDE SEQUENCE [LARGE SCALE GENOMIC DNA]</scope>
    <source>
        <strain evidence="2 3">SKKU-2015</strain>
        <tissue evidence="2">Whole body</tissue>
    </source>
</reference>
<proteinExistence type="predicted"/>
<keyword evidence="3" id="KW-1185">Reference proteome</keyword>
<evidence type="ECO:0000256" key="1">
    <source>
        <dbReference type="SAM" id="MobiDB-lite"/>
    </source>
</evidence>
<dbReference type="OrthoDB" id="49605at2759"/>
<sequence>MTCAGSRICIDSGKVFAQELASCESDQHDDQFEEIMRWVHRTADSRSWNVGGRRTDDKSSGGFGGGAAEASRLDAVRGERSERLRGSASSSRLLHELEEKPRTEEVSNESNRFFSATRFAACARFCG</sequence>
<comment type="caution">
    <text evidence="2">The sequence shown here is derived from an EMBL/GenBank/DDBJ whole genome shotgun (WGS) entry which is preliminary data.</text>
</comment>
<name>A0A2V3ICM4_9FLOR</name>
<protein>
    <submittedName>
        <fullName evidence="2">Uncharacterized protein</fullName>
    </submittedName>
</protein>
<dbReference type="EMBL" id="NBIV01000422">
    <property type="protein sequence ID" value="PXF39839.1"/>
    <property type="molecule type" value="Genomic_DNA"/>
</dbReference>